<dbReference type="AlphaFoldDB" id="G7V7G8"/>
<keyword evidence="6" id="KW-0444">Lipid biosynthesis</keyword>
<dbReference type="InterPro" id="IPR048254">
    <property type="entry name" value="CDP_ALCOHOL_P_TRANSF_CS"/>
</dbReference>
<evidence type="ECO:0000256" key="15">
    <source>
        <dbReference type="RuleBase" id="RU003750"/>
    </source>
</evidence>
<keyword evidence="10" id="KW-0443">Lipid metabolism</keyword>
<dbReference type="PANTHER" id="PTHR14269:SF61">
    <property type="entry name" value="CDP-DIACYLGLYCEROL--SERINE O-PHOSPHATIDYLTRANSFERASE"/>
    <property type="match status" value="1"/>
</dbReference>
<evidence type="ECO:0000256" key="10">
    <source>
        <dbReference type="ARBA" id="ARBA00023098"/>
    </source>
</evidence>
<evidence type="ECO:0000256" key="8">
    <source>
        <dbReference type="ARBA" id="ARBA00022692"/>
    </source>
</evidence>
<dbReference type="InterPro" id="IPR050324">
    <property type="entry name" value="CDP-alcohol_PTase-I"/>
</dbReference>
<dbReference type="Pfam" id="PF01066">
    <property type="entry name" value="CDP-OH_P_transf"/>
    <property type="match status" value="1"/>
</dbReference>
<keyword evidence="8 16" id="KW-0812">Transmembrane</keyword>
<evidence type="ECO:0000256" key="1">
    <source>
        <dbReference type="ARBA" id="ARBA00000287"/>
    </source>
</evidence>
<dbReference type="PANTHER" id="PTHR14269">
    <property type="entry name" value="CDP-DIACYLGLYCEROL--GLYCEROL-3-PHOSPHATE 3-PHOSPHATIDYLTRANSFERASE-RELATED"/>
    <property type="match status" value="1"/>
</dbReference>
<evidence type="ECO:0000256" key="4">
    <source>
        <dbReference type="ARBA" id="ARBA00013174"/>
    </source>
</evidence>
<dbReference type="GO" id="GO:0012505">
    <property type="term" value="C:endomembrane system"/>
    <property type="evidence" value="ECO:0007669"/>
    <property type="project" value="UniProtKB-SubCell"/>
</dbReference>
<keyword evidence="9 16" id="KW-1133">Transmembrane helix</keyword>
<dbReference type="InterPro" id="IPR004533">
    <property type="entry name" value="CDP-diaglyc--ser_O-PTrfase"/>
</dbReference>
<dbReference type="GO" id="GO:0016020">
    <property type="term" value="C:membrane"/>
    <property type="evidence" value="ECO:0007669"/>
    <property type="project" value="InterPro"/>
</dbReference>
<keyword evidence="11 16" id="KW-0472">Membrane</keyword>
<evidence type="ECO:0000256" key="6">
    <source>
        <dbReference type="ARBA" id="ARBA00022516"/>
    </source>
</evidence>
<dbReference type="EMBL" id="CP003096">
    <property type="protein sequence ID" value="AER66130.1"/>
    <property type="molecule type" value="Genomic_DNA"/>
</dbReference>
<dbReference type="InterPro" id="IPR000462">
    <property type="entry name" value="CDP-OH_P_trans"/>
</dbReference>
<evidence type="ECO:0000256" key="13">
    <source>
        <dbReference type="ARBA" id="ARBA00023264"/>
    </source>
</evidence>
<dbReference type="GO" id="GO:0003882">
    <property type="term" value="F:CDP-diacylglycerol-serine O-phosphatidyltransferase activity"/>
    <property type="evidence" value="ECO:0007669"/>
    <property type="project" value="UniProtKB-EC"/>
</dbReference>
<dbReference type="Proteomes" id="UP000005868">
    <property type="component" value="Chromosome"/>
</dbReference>
<keyword evidence="13" id="KW-1208">Phospholipid metabolism</keyword>
<dbReference type="InterPro" id="IPR043130">
    <property type="entry name" value="CDP-OH_PTrfase_TM_dom"/>
</dbReference>
<evidence type="ECO:0000256" key="16">
    <source>
        <dbReference type="SAM" id="Phobius"/>
    </source>
</evidence>
<feature type="transmembrane region" description="Helical" evidence="16">
    <location>
        <begin position="99"/>
        <end position="117"/>
    </location>
</feature>
<feature type="transmembrane region" description="Helical" evidence="16">
    <location>
        <begin position="209"/>
        <end position="230"/>
    </location>
</feature>
<comment type="catalytic activity">
    <reaction evidence="1">
        <text>a CDP-1,2-diacyl-sn-glycerol + L-serine = a 1,2-diacyl-sn-glycero-3-phospho-L-serine + CMP + H(+)</text>
        <dbReference type="Rhea" id="RHEA:16913"/>
        <dbReference type="ChEBI" id="CHEBI:15378"/>
        <dbReference type="ChEBI" id="CHEBI:33384"/>
        <dbReference type="ChEBI" id="CHEBI:57262"/>
        <dbReference type="ChEBI" id="CHEBI:58332"/>
        <dbReference type="ChEBI" id="CHEBI:60377"/>
        <dbReference type="EC" id="2.7.8.8"/>
    </reaction>
</comment>
<proteinExistence type="inferred from homology"/>
<name>G7V7G8_THELD</name>
<accession>G7V7G8</accession>
<sequence>MRKRREKIPFRKLVPNMITSGNMLCGMLSLVLTLHGHYVPSVILIYMAVVFDFMDGKVARLMGGSSAFGGELDSLADVVSFGVAPAMLIYAYYLRGFGGAMGALAVAFFALCGALRLARFNVEHAPGPFKGLPIPAGGHFLASFVFAGIAVHPAVMALIAVGTGLLMISSVPFGNLKGIKKGFLNKQKAAFLWVLAFSLIFVLREKAPLAGIGIYIASGFVGIDWSKWLSSQEDEAYTRKNND</sequence>
<evidence type="ECO:0000256" key="7">
    <source>
        <dbReference type="ARBA" id="ARBA00022679"/>
    </source>
</evidence>
<reference evidence="17 18" key="2">
    <citation type="journal article" date="2012" name="Stand. Genomic Sci.">
        <title>Genome sequence of the moderately thermophilic, amino-acid-degrading and sulfur-reducing bacterium Thermovirga lienii type strain (Cas60314(T)).</title>
        <authorList>
            <person name="Goker M."/>
            <person name="Saunders E."/>
            <person name="Lapidus A."/>
            <person name="Nolan M."/>
            <person name="Lucas S."/>
            <person name="Hammon N."/>
            <person name="Deshpande S."/>
            <person name="Cheng J.F."/>
            <person name="Han C."/>
            <person name="Tapia R."/>
            <person name="Goodwin L.A."/>
            <person name="Pitluck S."/>
            <person name="Liolios K."/>
            <person name="Mavromatis K."/>
            <person name="Pagani I."/>
            <person name="Ivanova N."/>
            <person name="Mikhailova N."/>
            <person name="Pati A."/>
            <person name="Chen A."/>
            <person name="Palaniappan K."/>
            <person name="Land M."/>
            <person name="Chang Y.J."/>
            <person name="Jeffries C.D."/>
            <person name="Brambilla E.M."/>
            <person name="Rohde M."/>
            <person name="Spring S."/>
            <person name="Detter J.C."/>
            <person name="Woyke T."/>
            <person name="Bristow J."/>
            <person name="Eisen J.A."/>
            <person name="Markowitz V."/>
            <person name="Hugenholtz P."/>
            <person name="Kyrpides N.C."/>
            <person name="Klenk H.P."/>
        </authorList>
    </citation>
    <scope>NUCLEOTIDE SEQUENCE [LARGE SCALE GENOMIC DNA]</scope>
    <source>
        <strain evidence="18">ATCC BAA-1197 / DSM 17291 / Cas60314</strain>
    </source>
</reference>
<keyword evidence="12" id="KW-0594">Phospholipid biosynthesis</keyword>
<evidence type="ECO:0000256" key="2">
    <source>
        <dbReference type="ARBA" id="ARBA00004127"/>
    </source>
</evidence>
<evidence type="ECO:0000256" key="5">
    <source>
        <dbReference type="ARBA" id="ARBA00017171"/>
    </source>
</evidence>
<dbReference type="eggNOG" id="COG1183">
    <property type="taxonomic scope" value="Bacteria"/>
</dbReference>
<reference evidence="18" key="1">
    <citation type="submission" date="2011-10" db="EMBL/GenBank/DDBJ databases">
        <title>The complete genome of chromosome of Thermovirga lienii DSM 17291.</title>
        <authorList>
            <consortium name="US DOE Joint Genome Institute (JGI-PGF)"/>
            <person name="Lucas S."/>
            <person name="Copeland A."/>
            <person name="Lapidus A."/>
            <person name="Glavina del Rio T."/>
            <person name="Dalin E."/>
            <person name="Tice H."/>
            <person name="Bruce D."/>
            <person name="Goodwin L."/>
            <person name="Pitluck S."/>
            <person name="Peters L."/>
            <person name="Mikhailova N."/>
            <person name="Saunders E."/>
            <person name="Kyrpides N."/>
            <person name="Mavromatis K."/>
            <person name="Ivanova N."/>
            <person name="Last F.I."/>
            <person name="Brettin T."/>
            <person name="Detter J.C."/>
            <person name="Han C."/>
            <person name="Larimer F."/>
            <person name="Land M."/>
            <person name="Hauser L."/>
            <person name="Markowitz V."/>
            <person name="Cheng J.-F."/>
            <person name="Hugenholtz P."/>
            <person name="Woyke T."/>
            <person name="Wu D."/>
            <person name="Spring S."/>
            <person name="Schroeder M."/>
            <person name="Brambilla E.-M."/>
            <person name="Klenk H.-P."/>
            <person name="Eisen J.A."/>
        </authorList>
    </citation>
    <scope>NUCLEOTIDE SEQUENCE [LARGE SCALE GENOMIC DNA]</scope>
    <source>
        <strain evidence="18">ATCC BAA-1197 / DSM 17291 / Cas60314</strain>
    </source>
</reference>
<evidence type="ECO:0000313" key="18">
    <source>
        <dbReference type="Proteomes" id="UP000005868"/>
    </source>
</evidence>
<dbReference type="HOGENOM" id="CLU_049944_3_0_0"/>
<dbReference type="Gene3D" id="1.20.120.1760">
    <property type="match status" value="1"/>
</dbReference>
<dbReference type="NCBIfam" id="TIGR00473">
    <property type="entry name" value="pssA"/>
    <property type="match status" value="1"/>
</dbReference>
<feature type="transmembrane region" description="Helical" evidence="16">
    <location>
        <begin position="188"/>
        <end position="203"/>
    </location>
</feature>
<feature type="transmembrane region" description="Helical" evidence="16">
    <location>
        <begin position="129"/>
        <end position="149"/>
    </location>
</feature>
<dbReference type="EC" id="2.7.8.8" evidence="4"/>
<dbReference type="KEGG" id="tli:Tlie_0395"/>
<feature type="transmembrane region" description="Helical" evidence="16">
    <location>
        <begin position="38"/>
        <end position="54"/>
    </location>
</feature>
<evidence type="ECO:0000256" key="3">
    <source>
        <dbReference type="ARBA" id="ARBA00010441"/>
    </source>
</evidence>
<keyword evidence="7 15" id="KW-0808">Transferase</keyword>
<evidence type="ECO:0000256" key="11">
    <source>
        <dbReference type="ARBA" id="ARBA00023136"/>
    </source>
</evidence>
<comment type="similarity">
    <text evidence="3 15">Belongs to the CDP-alcohol phosphatidyltransferase class-I family.</text>
</comment>
<feature type="transmembrane region" description="Helical" evidence="16">
    <location>
        <begin position="155"/>
        <end position="176"/>
    </location>
</feature>
<organism evidence="17 18">
    <name type="scientific">Thermovirga lienii (strain ATCC BAA-1197 / DSM 17291 / Cas60314)</name>
    <dbReference type="NCBI Taxonomy" id="580340"/>
    <lineage>
        <taxon>Bacteria</taxon>
        <taxon>Thermotogati</taxon>
        <taxon>Synergistota</taxon>
        <taxon>Synergistia</taxon>
        <taxon>Synergistales</taxon>
        <taxon>Thermovirgaceae</taxon>
        <taxon>Thermovirga</taxon>
    </lineage>
</organism>
<dbReference type="PROSITE" id="PS00379">
    <property type="entry name" value="CDP_ALCOHOL_P_TRANSF"/>
    <property type="match status" value="1"/>
</dbReference>
<gene>
    <name evidence="17" type="ordered locus">Tlie_0395</name>
</gene>
<evidence type="ECO:0000256" key="12">
    <source>
        <dbReference type="ARBA" id="ARBA00023209"/>
    </source>
</evidence>
<protein>
    <recommendedName>
        <fullName evidence="5">CDP-diacylglycerol--serine O-phosphatidyltransferase</fullName>
        <ecNumber evidence="4">2.7.8.8</ecNumber>
    </recommendedName>
    <alternativeName>
        <fullName evidence="14">Phosphatidylserine synthase</fullName>
    </alternativeName>
</protein>
<keyword evidence="18" id="KW-1185">Reference proteome</keyword>
<dbReference type="GO" id="GO:0008654">
    <property type="term" value="P:phospholipid biosynthetic process"/>
    <property type="evidence" value="ECO:0007669"/>
    <property type="project" value="UniProtKB-KW"/>
</dbReference>
<dbReference type="STRING" id="580340.Tlie_0395"/>
<evidence type="ECO:0000313" key="17">
    <source>
        <dbReference type="EMBL" id="AER66130.1"/>
    </source>
</evidence>
<comment type="subcellular location">
    <subcellularLocation>
        <location evidence="2">Endomembrane system</location>
        <topology evidence="2">Multi-pass membrane protein</topology>
    </subcellularLocation>
</comment>
<evidence type="ECO:0000256" key="14">
    <source>
        <dbReference type="ARBA" id="ARBA00032361"/>
    </source>
</evidence>
<evidence type="ECO:0000256" key="9">
    <source>
        <dbReference type="ARBA" id="ARBA00022989"/>
    </source>
</evidence>